<dbReference type="AlphaFoldDB" id="A0A061RI99"/>
<evidence type="ECO:0000313" key="3">
    <source>
        <dbReference type="EMBL" id="JAC70494.1"/>
    </source>
</evidence>
<sequence length="647" mass="73271">MRYLAEFMEKLPEDICMEMARHARIETASRDQVLVRPGDDAAKFYLVLSGNVEKSRSLRHEGRFVDRASAETLKKGDHFGSEAILKRERHAFAYTALGYISLLVIDREPFRKVYGKHIELKKDLIAHFMGSSVAAFSNLSRETLKMLAAMAEEVHLERGAEFETLSNDHVYIISKGQVNLLVPKIQSSSGRAERSKPRTTKARQETMFKVLHLDGEMDDHGKYINLREDQMPIDLQIGDELITVFQGVAYSTFGTDFKYEIANTEENSKVIAQLGPGYHFGGGGFINGEDTLLGDVKAFVKESSICLRFHRDNVESRFPEEVIQLLRNEAAFQLTYYLGRQGLLSKSHVVGHEEASIFDQSMREYIRRLRAEYEAEQARAYLTGRRQKRNLSAFQQKRKDLQQTKAEYMRKANEKHMKRQGDERDNYKNIRYKDSKFPVGYIMKVKSDMEAEHIAAMESSVLTSKGMPVERYWASVGSSTVHPTRMLSVLKAVFVHGLKPLADKIERIERFERKDTLAEDADAPSTEDGSGPSAAAEGQGNAAAHRRLLSEPRLAPLEVRAESATTPGLRGLGHAGTQRPRTSPAGCQPSLREQGIGKGISSVRSGSYLWEKMKGYQQPYIRQCLTFAEIARSQEDERRRRMAELAK</sequence>
<proteinExistence type="predicted"/>
<evidence type="ECO:0000256" key="1">
    <source>
        <dbReference type="SAM" id="MobiDB-lite"/>
    </source>
</evidence>
<protein>
    <recommendedName>
        <fullName evidence="2">Cyclic nucleotide-binding domain-containing protein</fullName>
    </recommendedName>
</protein>
<dbReference type="Gene3D" id="2.60.120.10">
    <property type="entry name" value="Jelly Rolls"/>
    <property type="match status" value="2"/>
</dbReference>
<feature type="compositionally biased region" description="Low complexity" evidence="1">
    <location>
        <begin position="534"/>
        <end position="543"/>
    </location>
</feature>
<reference evidence="3" key="1">
    <citation type="submission" date="2014-05" db="EMBL/GenBank/DDBJ databases">
        <title>The transcriptome of the halophilic microalga Tetraselmis sp. GSL018 isolated from the Great Salt Lake, Utah.</title>
        <authorList>
            <person name="Jinkerson R.E."/>
            <person name="D'Adamo S."/>
            <person name="Posewitz M.C."/>
        </authorList>
    </citation>
    <scope>NUCLEOTIDE SEQUENCE</scope>
    <source>
        <strain evidence="3">GSL018</strain>
    </source>
</reference>
<feature type="region of interest" description="Disordered" evidence="1">
    <location>
        <begin position="561"/>
        <end position="598"/>
    </location>
</feature>
<dbReference type="PANTHER" id="PTHR23011">
    <property type="entry name" value="CYCLIC NUCLEOTIDE-BINDING DOMAIN CONTAINING PROTEIN"/>
    <property type="match status" value="1"/>
</dbReference>
<accession>A0A061RI99</accession>
<dbReference type="EMBL" id="GBEZ01015690">
    <property type="protein sequence ID" value="JAC70494.1"/>
    <property type="molecule type" value="Transcribed_RNA"/>
</dbReference>
<dbReference type="PROSITE" id="PS00888">
    <property type="entry name" value="CNMP_BINDING_1"/>
    <property type="match status" value="1"/>
</dbReference>
<gene>
    <name evidence="3" type="ORF">TSPGSL018_4014</name>
</gene>
<dbReference type="InterPro" id="IPR000595">
    <property type="entry name" value="cNMP-bd_dom"/>
</dbReference>
<dbReference type="Pfam" id="PF00027">
    <property type="entry name" value="cNMP_binding"/>
    <property type="match status" value="1"/>
</dbReference>
<dbReference type="InterPro" id="IPR014710">
    <property type="entry name" value="RmlC-like_jellyroll"/>
</dbReference>
<feature type="region of interest" description="Disordered" evidence="1">
    <location>
        <begin position="516"/>
        <end position="544"/>
    </location>
</feature>
<name>A0A061RI99_9CHLO</name>
<dbReference type="InterPro" id="IPR018490">
    <property type="entry name" value="cNMP-bd_dom_sf"/>
</dbReference>
<evidence type="ECO:0000259" key="2">
    <source>
        <dbReference type="PROSITE" id="PS50042"/>
    </source>
</evidence>
<dbReference type="InterPro" id="IPR018488">
    <property type="entry name" value="cNMP-bd_CS"/>
</dbReference>
<dbReference type="CDD" id="cd00038">
    <property type="entry name" value="CAP_ED"/>
    <property type="match status" value="1"/>
</dbReference>
<organism evidence="3">
    <name type="scientific">Tetraselmis sp. GSL018</name>
    <dbReference type="NCBI Taxonomy" id="582737"/>
    <lineage>
        <taxon>Eukaryota</taxon>
        <taxon>Viridiplantae</taxon>
        <taxon>Chlorophyta</taxon>
        <taxon>core chlorophytes</taxon>
        <taxon>Chlorodendrophyceae</taxon>
        <taxon>Chlorodendrales</taxon>
        <taxon>Chlorodendraceae</taxon>
        <taxon>Tetraselmis</taxon>
    </lineage>
</organism>
<dbReference type="PANTHER" id="PTHR23011:SF28">
    <property type="entry name" value="CYCLIC NUCLEOTIDE-BINDING DOMAIN CONTAINING PROTEIN"/>
    <property type="match status" value="1"/>
</dbReference>
<dbReference type="PROSITE" id="PS50042">
    <property type="entry name" value="CNMP_BINDING_3"/>
    <property type="match status" value="1"/>
</dbReference>
<feature type="domain" description="Cyclic nucleotide-binding" evidence="2">
    <location>
        <begin position="7"/>
        <end position="131"/>
    </location>
</feature>
<dbReference type="SUPFAM" id="SSF51206">
    <property type="entry name" value="cAMP-binding domain-like"/>
    <property type="match status" value="2"/>
</dbReference>
<dbReference type="SMART" id="SM00100">
    <property type="entry name" value="cNMP"/>
    <property type="match status" value="1"/>
</dbReference>